<dbReference type="Proteomes" id="UP000289821">
    <property type="component" value="Unassembled WGS sequence"/>
</dbReference>
<comment type="caution">
    <text evidence="5">The sequence shown here is derived from an EMBL/GenBank/DDBJ whole genome shotgun (WGS) entry which is preliminary data.</text>
</comment>
<keyword evidence="3" id="KW-0804">Transcription</keyword>
<evidence type="ECO:0000313" key="5">
    <source>
        <dbReference type="EMBL" id="RXG11967.1"/>
    </source>
</evidence>
<evidence type="ECO:0000256" key="2">
    <source>
        <dbReference type="ARBA" id="ARBA00023125"/>
    </source>
</evidence>
<feature type="domain" description="Cyclic nucleotide-binding" evidence="4">
    <location>
        <begin position="9"/>
        <end position="103"/>
    </location>
</feature>
<accession>A0A4Q0NP66</accession>
<protein>
    <submittedName>
        <fullName evidence="5">CRP/FNR family transcriptional regulator</fullName>
    </submittedName>
</protein>
<gene>
    <name evidence="5" type="ORF">DSM04_10864</name>
</gene>
<dbReference type="AlphaFoldDB" id="A0A4Q0NP66"/>
<dbReference type="InterPro" id="IPR050397">
    <property type="entry name" value="Env_Response_Regulators"/>
</dbReference>
<dbReference type="InterPro" id="IPR014710">
    <property type="entry name" value="RmlC-like_jellyroll"/>
</dbReference>
<dbReference type="InterPro" id="IPR036388">
    <property type="entry name" value="WH-like_DNA-bd_sf"/>
</dbReference>
<dbReference type="RefSeq" id="WP_128762621.1">
    <property type="nucleotide sequence ID" value="NZ_QOVI01000008.1"/>
</dbReference>
<evidence type="ECO:0000259" key="4">
    <source>
        <dbReference type="PROSITE" id="PS50042"/>
    </source>
</evidence>
<dbReference type="GO" id="GO:0003677">
    <property type="term" value="F:DNA binding"/>
    <property type="evidence" value="ECO:0007669"/>
    <property type="project" value="UniProtKB-KW"/>
</dbReference>
<dbReference type="PROSITE" id="PS50042">
    <property type="entry name" value="CNMP_BINDING_3"/>
    <property type="match status" value="1"/>
</dbReference>
<dbReference type="Pfam" id="PF13545">
    <property type="entry name" value="HTH_Crp_2"/>
    <property type="match status" value="1"/>
</dbReference>
<keyword evidence="1" id="KW-0805">Transcription regulation</keyword>
<dbReference type="Gene3D" id="1.10.10.10">
    <property type="entry name" value="Winged helix-like DNA-binding domain superfamily/Winged helix DNA-binding domain"/>
    <property type="match status" value="1"/>
</dbReference>
<dbReference type="InterPro" id="IPR000595">
    <property type="entry name" value="cNMP-bd_dom"/>
</dbReference>
<dbReference type="CDD" id="cd00038">
    <property type="entry name" value="CAP_ED"/>
    <property type="match status" value="1"/>
</dbReference>
<evidence type="ECO:0000256" key="3">
    <source>
        <dbReference type="ARBA" id="ARBA00023163"/>
    </source>
</evidence>
<name>A0A4Q0NP66_9FLAO</name>
<dbReference type="InterPro" id="IPR018490">
    <property type="entry name" value="cNMP-bd_dom_sf"/>
</dbReference>
<proteinExistence type="predicted"/>
<organism evidence="5 6">
    <name type="scientific">Leeuwenhoekiella aestuarii</name>
    <dbReference type="NCBI Taxonomy" id="2249426"/>
    <lineage>
        <taxon>Bacteria</taxon>
        <taxon>Pseudomonadati</taxon>
        <taxon>Bacteroidota</taxon>
        <taxon>Flavobacteriia</taxon>
        <taxon>Flavobacteriales</taxon>
        <taxon>Flavobacteriaceae</taxon>
        <taxon>Leeuwenhoekiella</taxon>
    </lineage>
</organism>
<dbReference type="OrthoDB" id="9776746at2"/>
<reference evidence="5 6" key="1">
    <citation type="submission" date="2018-07" db="EMBL/GenBank/DDBJ databases">
        <title>Leeuwenhoekiella genomics.</title>
        <authorList>
            <person name="Tahon G."/>
            <person name="Willems A."/>
        </authorList>
    </citation>
    <scope>NUCLEOTIDE SEQUENCE [LARGE SCALE GENOMIC DNA]</scope>
    <source>
        <strain evidence="5 6">R-50232</strain>
    </source>
</reference>
<dbReference type="SUPFAM" id="SSF51206">
    <property type="entry name" value="cAMP-binding domain-like"/>
    <property type="match status" value="1"/>
</dbReference>
<dbReference type="PANTHER" id="PTHR24567">
    <property type="entry name" value="CRP FAMILY TRANSCRIPTIONAL REGULATORY PROTEIN"/>
    <property type="match status" value="1"/>
</dbReference>
<dbReference type="Pfam" id="PF00027">
    <property type="entry name" value="cNMP_binding"/>
    <property type="match status" value="1"/>
</dbReference>
<dbReference type="GO" id="GO:0003700">
    <property type="term" value="F:DNA-binding transcription factor activity"/>
    <property type="evidence" value="ECO:0007669"/>
    <property type="project" value="TreeGrafter"/>
</dbReference>
<keyword evidence="2" id="KW-0238">DNA-binding</keyword>
<dbReference type="GO" id="GO:0005829">
    <property type="term" value="C:cytosol"/>
    <property type="evidence" value="ECO:0007669"/>
    <property type="project" value="TreeGrafter"/>
</dbReference>
<dbReference type="Gene3D" id="2.60.120.10">
    <property type="entry name" value="Jelly Rolls"/>
    <property type="match status" value="1"/>
</dbReference>
<dbReference type="InterPro" id="IPR012318">
    <property type="entry name" value="HTH_CRP"/>
</dbReference>
<dbReference type="EMBL" id="QOVI01000008">
    <property type="protein sequence ID" value="RXG11967.1"/>
    <property type="molecule type" value="Genomic_DNA"/>
</dbReference>
<dbReference type="InterPro" id="IPR036390">
    <property type="entry name" value="WH_DNA-bd_sf"/>
</dbReference>
<sequence>MEELLNLNYAHLFETELLKEISEAGILKEAKEGEMLMDIGQYITAMPLLISGAIKILREDQNGDELLLYFLEKGDTCALTLSFTRGQRKSEIRAIAELDTVLIMIPIQKMEEWSSKYKSWRNFIFDSYQNRLEEMLDTLDSIAFMRMDERLLKYLRDKQNLTQLDEIHSTHQDIAYEMHTSRVVISRLLKKLELEGKLKINRNKIELLDLN</sequence>
<evidence type="ECO:0000256" key="1">
    <source>
        <dbReference type="ARBA" id="ARBA00023015"/>
    </source>
</evidence>
<evidence type="ECO:0000313" key="6">
    <source>
        <dbReference type="Proteomes" id="UP000289821"/>
    </source>
</evidence>
<keyword evidence="6" id="KW-1185">Reference proteome</keyword>
<dbReference type="PANTHER" id="PTHR24567:SF26">
    <property type="entry name" value="REGULATORY PROTEIN YEIL"/>
    <property type="match status" value="1"/>
</dbReference>
<dbReference type="SUPFAM" id="SSF46785">
    <property type="entry name" value="Winged helix' DNA-binding domain"/>
    <property type="match status" value="1"/>
</dbReference>